<evidence type="ECO:0000256" key="4">
    <source>
        <dbReference type="ARBA" id="ARBA00022801"/>
    </source>
</evidence>
<dbReference type="PROSITE" id="PS00134">
    <property type="entry name" value="TRYPSIN_HIS"/>
    <property type="match status" value="1"/>
</dbReference>
<dbReference type="GO" id="GO:0035008">
    <property type="term" value="P:positive regulation of melanization defense response"/>
    <property type="evidence" value="ECO:0007669"/>
    <property type="project" value="UniProtKB-ARBA"/>
</dbReference>
<comment type="subcellular location">
    <subcellularLocation>
        <location evidence="1">Secreted</location>
    </subcellularLocation>
</comment>
<dbReference type="PROSITE" id="PS00135">
    <property type="entry name" value="TRYPSIN_SER"/>
    <property type="match status" value="1"/>
</dbReference>
<dbReference type="GO" id="GO:0005576">
    <property type="term" value="C:extracellular region"/>
    <property type="evidence" value="ECO:0007669"/>
    <property type="project" value="UniProtKB-SubCell"/>
</dbReference>
<dbReference type="SMART" id="SM00020">
    <property type="entry name" value="Tryp_SPc"/>
    <property type="match status" value="1"/>
</dbReference>
<dbReference type="CDD" id="cd00190">
    <property type="entry name" value="Tryp_SPc"/>
    <property type="match status" value="1"/>
</dbReference>
<name>A0A1L8DQQ6_9DIPT</name>
<keyword evidence="2" id="KW-0964">Secreted</keyword>
<dbReference type="GO" id="GO:0160032">
    <property type="term" value="P:Toll receptor ligand protein activation cascade"/>
    <property type="evidence" value="ECO:0007669"/>
    <property type="project" value="UniProtKB-ARBA"/>
</dbReference>
<accession>A0A1L8DQQ6</accession>
<dbReference type="InterPro" id="IPR001254">
    <property type="entry name" value="Trypsin_dom"/>
</dbReference>
<organism evidence="11">
    <name type="scientific">Nyssomyia neivai</name>
    <dbReference type="NCBI Taxonomy" id="330878"/>
    <lineage>
        <taxon>Eukaryota</taxon>
        <taxon>Metazoa</taxon>
        <taxon>Ecdysozoa</taxon>
        <taxon>Arthropoda</taxon>
        <taxon>Hexapoda</taxon>
        <taxon>Insecta</taxon>
        <taxon>Pterygota</taxon>
        <taxon>Neoptera</taxon>
        <taxon>Endopterygota</taxon>
        <taxon>Diptera</taxon>
        <taxon>Nematocera</taxon>
        <taxon>Psychodoidea</taxon>
        <taxon>Psychodidae</taxon>
        <taxon>Nyssomyia</taxon>
    </lineage>
</organism>
<evidence type="ECO:0000259" key="10">
    <source>
        <dbReference type="PROSITE" id="PS50240"/>
    </source>
</evidence>
<feature type="chain" id="PRO_5012431142" evidence="9">
    <location>
        <begin position="26"/>
        <end position="425"/>
    </location>
</feature>
<dbReference type="InterPro" id="IPR033116">
    <property type="entry name" value="TRYPSIN_SER"/>
</dbReference>
<proteinExistence type="inferred from homology"/>
<dbReference type="SUPFAM" id="SSF50494">
    <property type="entry name" value="Trypsin-like serine proteases"/>
    <property type="match status" value="1"/>
</dbReference>
<protein>
    <submittedName>
        <fullName evidence="11">Putative trypsin</fullName>
    </submittedName>
</protein>
<dbReference type="InterPro" id="IPR043504">
    <property type="entry name" value="Peptidase_S1_PA_chymotrypsin"/>
</dbReference>
<dbReference type="GO" id="GO:0006508">
    <property type="term" value="P:proteolysis"/>
    <property type="evidence" value="ECO:0007669"/>
    <property type="project" value="UniProtKB-KW"/>
</dbReference>
<evidence type="ECO:0000256" key="7">
    <source>
        <dbReference type="ARBA" id="ARBA00024195"/>
    </source>
</evidence>
<feature type="domain" description="Peptidase S1" evidence="10">
    <location>
        <begin position="188"/>
        <end position="425"/>
    </location>
</feature>
<dbReference type="Pfam" id="PF00089">
    <property type="entry name" value="Trypsin"/>
    <property type="match status" value="1"/>
</dbReference>
<dbReference type="EMBL" id="GFDF01005276">
    <property type="protein sequence ID" value="JAV08808.1"/>
    <property type="molecule type" value="Transcribed_RNA"/>
</dbReference>
<keyword evidence="4 8" id="KW-0378">Hydrolase</keyword>
<evidence type="ECO:0000313" key="11">
    <source>
        <dbReference type="EMBL" id="JAV08808.1"/>
    </source>
</evidence>
<dbReference type="AlphaFoldDB" id="A0A1L8DQQ6"/>
<comment type="similarity">
    <text evidence="7">Belongs to the peptidase S1 family. CLIP subfamily.</text>
</comment>
<dbReference type="GO" id="GO:0050832">
    <property type="term" value="P:defense response to fungus"/>
    <property type="evidence" value="ECO:0007669"/>
    <property type="project" value="UniProtKB-ARBA"/>
</dbReference>
<dbReference type="FunFam" id="2.40.10.10:FF:000015">
    <property type="entry name" value="Atrial natriuretic peptide-converting enzyme"/>
    <property type="match status" value="1"/>
</dbReference>
<evidence type="ECO:0000256" key="8">
    <source>
        <dbReference type="RuleBase" id="RU363034"/>
    </source>
</evidence>
<dbReference type="InterPro" id="IPR018114">
    <property type="entry name" value="TRYPSIN_HIS"/>
</dbReference>
<keyword evidence="6" id="KW-1015">Disulfide bond</keyword>
<evidence type="ECO:0000256" key="6">
    <source>
        <dbReference type="ARBA" id="ARBA00023157"/>
    </source>
</evidence>
<dbReference type="InterPro" id="IPR001314">
    <property type="entry name" value="Peptidase_S1A"/>
</dbReference>
<keyword evidence="9" id="KW-0732">Signal</keyword>
<evidence type="ECO:0000256" key="9">
    <source>
        <dbReference type="SAM" id="SignalP"/>
    </source>
</evidence>
<evidence type="ECO:0000256" key="1">
    <source>
        <dbReference type="ARBA" id="ARBA00004613"/>
    </source>
</evidence>
<dbReference type="PANTHER" id="PTHR24252">
    <property type="entry name" value="ACROSIN-RELATED"/>
    <property type="match status" value="1"/>
</dbReference>
<evidence type="ECO:0000256" key="5">
    <source>
        <dbReference type="ARBA" id="ARBA00022825"/>
    </source>
</evidence>
<evidence type="ECO:0000256" key="3">
    <source>
        <dbReference type="ARBA" id="ARBA00022670"/>
    </source>
</evidence>
<keyword evidence="5 8" id="KW-0720">Serine protease</keyword>
<sequence length="425" mass="47905">MRMKLVPLIVVICVLIVAQLPQSEAATQSVEYGEWSRWSKCDETCHQTKVRSCLIGACNKERLMKQRKCPGCSTRIHIVQKLLSFLGFGDDSPEVDYDAPDSGEYWYTPEPRENTEEDVSSMRGFNSLFSDFFNFGWDNSFPTKPQWDQDLDDEEEVEEVPDVAEDVVYNGDCGVTGNERNQGMMAKIIGGRNAMRGRWPWQVALYNPEHEKFFCGGTLIAKSWVLTAAHCLMSDFGDSYVVFVGLHDTDDPLMPSSNIHIVIDSMIHPRYDVESNDNDIALLHLQDEVKLGGDVGLACLPDYLQASPDRSEVCKVLGWGSGTYRTALQEADMHIQSMRSCRRHYYDTGHVITRHMICASSKNYRSDTCGGDSGGPLLCRNHKHPSRPWTLFGITSFGDDCTVSESPGIYTRVSAYRKWIDSVID</sequence>
<reference evidence="11" key="1">
    <citation type="submission" date="2016-12" db="EMBL/GenBank/DDBJ databases">
        <title>An insight into the sialome and mialome of the sand fly, Nyssomyia neivai.</title>
        <authorList>
            <person name="Sebastian V."/>
            <person name="Goulart T.M."/>
            <person name="Oliveira W."/>
            <person name="Calvo E."/>
            <person name="Oliveira L.F."/>
            <person name="Pinto M.C."/>
            <person name="Rosselino A.M."/>
            <person name="Ribeiro J.M."/>
        </authorList>
    </citation>
    <scope>NUCLEOTIDE SEQUENCE</scope>
</reference>
<keyword evidence="3 8" id="KW-0645">Protease</keyword>
<dbReference type="GO" id="GO:0004252">
    <property type="term" value="F:serine-type endopeptidase activity"/>
    <property type="evidence" value="ECO:0007669"/>
    <property type="project" value="InterPro"/>
</dbReference>
<dbReference type="InterPro" id="IPR009003">
    <property type="entry name" value="Peptidase_S1_PA"/>
</dbReference>
<dbReference type="PRINTS" id="PR00722">
    <property type="entry name" value="CHYMOTRYPSIN"/>
</dbReference>
<feature type="signal peptide" evidence="9">
    <location>
        <begin position="1"/>
        <end position="25"/>
    </location>
</feature>
<dbReference type="Gene3D" id="2.40.10.10">
    <property type="entry name" value="Trypsin-like serine proteases"/>
    <property type="match status" value="1"/>
</dbReference>
<evidence type="ECO:0000256" key="2">
    <source>
        <dbReference type="ARBA" id="ARBA00022525"/>
    </source>
</evidence>
<dbReference type="PROSITE" id="PS50240">
    <property type="entry name" value="TRYPSIN_DOM"/>
    <property type="match status" value="1"/>
</dbReference>
<dbReference type="PANTHER" id="PTHR24252:SF7">
    <property type="entry name" value="HYALIN"/>
    <property type="match status" value="1"/>
</dbReference>